<organism evidence="1 2">
    <name type="scientific">Panagrolaimus davidi</name>
    <dbReference type="NCBI Taxonomy" id="227884"/>
    <lineage>
        <taxon>Eukaryota</taxon>
        <taxon>Metazoa</taxon>
        <taxon>Ecdysozoa</taxon>
        <taxon>Nematoda</taxon>
        <taxon>Chromadorea</taxon>
        <taxon>Rhabditida</taxon>
        <taxon>Tylenchina</taxon>
        <taxon>Panagrolaimomorpha</taxon>
        <taxon>Panagrolaimoidea</taxon>
        <taxon>Panagrolaimidae</taxon>
        <taxon>Panagrolaimus</taxon>
    </lineage>
</organism>
<dbReference type="Proteomes" id="UP000887578">
    <property type="component" value="Unplaced"/>
</dbReference>
<accession>A0A914PNR9</accession>
<evidence type="ECO:0000313" key="2">
    <source>
        <dbReference type="WBParaSite" id="PDA_v2.g20175.t1"/>
    </source>
</evidence>
<keyword evidence="1" id="KW-1185">Reference proteome</keyword>
<dbReference type="SUPFAM" id="SSF49854">
    <property type="entry name" value="Spermadhesin, CUB domain"/>
    <property type="match status" value="1"/>
</dbReference>
<dbReference type="AlphaFoldDB" id="A0A914PNR9"/>
<dbReference type="WBParaSite" id="PDA_v2.g20175.t1">
    <property type="protein sequence ID" value="PDA_v2.g20175.t1"/>
    <property type="gene ID" value="PDA_v2.g20175"/>
</dbReference>
<protein>
    <submittedName>
        <fullName evidence="2">CUB domain-containing protein</fullName>
    </submittedName>
</protein>
<dbReference type="InterPro" id="IPR035914">
    <property type="entry name" value="Sperma_CUB_dom_sf"/>
</dbReference>
<reference evidence="2" key="1">
    <citation type="submission" date="2022-11" db="UniProtKB">
        <authorList>
            <consortium name="WormBaseParasite"/>
        </authorList>
    </citation>
    <scope>IDENTIFICATION</scope>
</reference>
<dbReference type="Gene3D" id="2.60.120.290">
    <property type="entry name" value="Spermadhesin, CUB domain"/>
    <property type="match status" value="1"/>
</dbReference>
<name>A0A914PNR9_9BILA</name>
<sequence length="774" mass="86827">MSQYSSNSDILTYATPASGSLFVKLDETVTDQSWIAFQAAVVSFSIDTTDKCPLSTQTFDFNANPDIIVPVVYAWKKQKNFGISKYCNWIFKIGTSQQLKIVVKSVYFPTNSILSFFTEGVYIDEAPTSGLYFSGSNFNLTFSTQLSNNTEDPVFFLLVSAVTSSNDNTQNGCLPPETTDGTTIFSNINYNNGYQAYQHCENSFSIPANHEASLVITQPYFEACCDKLSLKYGTNTTQITWTDDGKPNVYSFKPSVGEVKLLFDSDGNNQQAGYVAQVETYECVCGPKEIVIQCNGQTGIFPTPNGLFYCDNMSCPYLLLQNSSCSNSYFSVKVSHHLRTQIDHLILKSNGTYIKDFTNNTKYFSPAYISDTYYFSSKNNITFDFTSASINSDISTDEKSWNAQIKTRESPNFINITLDSNKSKHVQWLADMNENDAIRVCATIGTLEIFVSYDEFPSLYHFALYDSTDLDNFVGLLSSDALTSSFSPYTPPSRKSTSGCFTLYFNSEVVLLNTYTVLFRIFEENTKNCQDPNNVFQMFAAHRNPENQYDVSVKSKDSGLCEMIILGFRFSLPHIWISNITVTANAKYSFKSAVNDIQLFEIDASEASKWQSFGIYTPALSIIAPSSSGISVHLTNADQNLARIIVISDGTQKGEMTSPSYNGFMYKFDTQLLYQTLTFEPNAKFVVDFVIKEILGSPNIMIGYNGANQTLDKNMTITTDQFSIFYEETNPQTNGFLIEYTIQINKQNAAKIVKVEYLLFLVSFIAAFCYQILF</sequence>
<evidence type="ECO:0000313" key="1">
    <source>
        <dbReference type="Proteomes" id="UP000887578"/>
    </source>
</evidence>
<proteinExistence type="predicted"/>